<evidence type="ECO:0000256" key="4">
    <source>
        <dbReference type="ARBA" id="ARBA00022692"/>
    </source>
</evidence>
<keyword evidence="6 7" id="KW-0472">Membrane</keyword>
<organism evidence="8 9">
    <name type="scientific">Acinetobacter lwoffii NCTC 5866 = CIP 64.10 = NIPH 512</name>
    <dbReference type="NCBI Taxonomy" id="981327"/>
    <lineage>
        <taxon>Bacteria</taxon>
        <taxon>Pseudomonadati</taxon>
        <taxon>Pseudomonadota</taxon>
        <taxon>Gammaproteobacteria</taxon>
        <taxon>Moraxellales</taxon>
        <taxon>Moraxellaceae</taxon>
        <taxon>Acinetobacter</taxon>
    </lineage>
</organism>
<keyword evidence="4 7" id="KW-0812">Transmembrane</keyword>
<dbReference type="PANTHER" id="PTHR30086:SF15">
    <property type="entry name" value="LEUCINE EFFLUX PROTEIN"/>
    <property type="match status" value="1"/>
</dbReference>
<dbReference type="InterPro" id="IPR001123">
    <property type="entry name" value="LeuE-type"/>
</dbReference>
<evidence type="ECO:0000256" key="7">
    <source>
        <dbReference type="SAM" id="Phobius"/>
    </source>
</evidence>
<dbReference type="Pfam" id="PF01810">
    <property type="entry name" value="LysE"/>
    <property type="match status" value="1"/>
</dbReference>
<feature type="transmembrane region" description="Helical" evidence="7">
    <location>
        <begin position="84"/>
        <end position="108"/>
    </location>
</feature>
<comment type="similarity">
    <text evidence="2">Belongs to the Rht family.</text>
</comment>
<keyword evidence="9" id="KW-1185">Reference proteome</keyword>
<evidence type="ECO:0008006" key="10">
    <source>
        <dbReference type="Google" id="ProtNLM"/>
    </source>
</evidence>
<evidence type="ECO:0000256" key="5">
    <source>
        <dbReference type="ARBA" id="ARBA00022989"/>
    </source>
</evidence>
<gene>
    <name evidence="8" type="ORF">P800_01338</name>
</gene>
<keyword evidence="5 7" id="KW-1133">Transmembrane helix</keyword>
<feature type="transmembrane region" description="Helical" evidence="7">
    <location>
        <begin position="167"/>
        <end position="195"/>
    </location>
</feature>
<dbReference type="NCBIfam" id="NF008201">
    <property type="entry name" value="PRK10958.1"/>
    <property type="match status" value="1"/>
</dbReference>
<feature type="transmembrane region" description="Helical" evidence="7">
    <location>
        <begin position="139"/>
        <end position="161"/>
    </location>
</feature>
<comment type="caution">
    <text evidence="8">The sequence shown here is derived from an EMBL/GenBank/DDBJ whole genome shotgun (WGS) entry which is preliminary data.</text>
</comment>
<name>A0ABN0Q107_ACILW</name>
<sequence>MPHRLFCSCEFFVFGITDLTTFIIGTTLIVLLPGPNSLYVMSIASRFGIKTGYMGALGVYTGDLILIICTALGAASLLHAFPVLFIALKVIGAIYLSYLGIKLIIAAYQTFFPEKSSQRVQIKKTTPDTVESVQPFRTALTISILNPKAILFYLSFFVQFVDPAYPYPALTFTLLAVILQLISMTYLSILIFSGVKLASYFNQNYKVTASCVAAVGILFCGFGLKLATSTF</sequence>
<dbReference type="EMBL" id="AYHO01000002">
    <property type="protein sequence ID" value="ESJ96514.1"/>
    <property type="molecule type" value="Genomic_DNA"/>
</dbReference>
<proteinExistence type="inferred from homology"/>
<reference evidence="8 9" key="1">
    <citation type="submission" date="2013-10" db="EMBL/GenBank/DDBJ databases">
        <title>The Genome Sequence of Acinetobacter lwoffii NIPH 512.</title>
        <authorList>
            <consortium name="The Broad Institute Genomics Platform"/>
            <consortium name="The Broad Institute Genome Sequencing Center for Infectious Disease"/>
            <person name="Cerqueira G."/>
            <person name="Feldgarden M."/>
            <person name="Courvalin P."/>
            <person name="Grillot-Courvalin C."/>
            <person name="Clermont D."/>
            <person name="Rocha E."/>
            <person name="Yoon E.-J."/>
            <person name="Nemec A."/>
            <person name="Young S.K."/>
            <person name="Zeng Q."/>
            <person name="Gargeya S."/>
            <person name="Fitzgerald M."/>
            <person name="Abouelleil A."/>
            <person name="Alvarado L."/>
            <person name="Berlin A.M."/>
            <person name="Chapman S.B."/>
            <person name="Gainer-Dewar J."/>
            <person name="Goldberg J."/>
            <person name="Gnerre S."/>
            <person name="Griggs A."/>
            <person name="Gujja S."/>
            <person name="Hansen M."/>
            <person name="Howarth C."/>
            <person name="Imamovic A."/>
            <person name="Ireland A."/>
            <person name="Larimer J."/>
            <person name="McCowan C."/>
            <person name="Murphy C."/>
            <person name="Pearson M."/>
            <person name="Poon T.W."/>
            <person name="Priest M."/>
            <person name="Roberts A."/>
            <person name="Saif S."/>
            <person name="Shea T."/>
            <person name="Sykes S."/>
            <person name="Wortman J."/>
            <person name="Nusbaum C."/>
            <person name="Birren B."/>
        </authorList>
    </citation>
    <scope>NUCLEOTIDE SEQUENCE [LARGE SCALE GENOMIC DNA]</scope>
    <source>
        <strain evidence="8 9">NIPH 512</strain>
    </source>
</reference>
<evidence type="ECO:0000256" key="3">
    <source>
        <dbReference type="ARBA" id="ARBA00022475"/>
    </source>
</evidence>
<feature type="transmembrane region" description="Helical" evidence="7">
    <location>
        <begin position="12"/>
        <end position="32"/>
    </location>
</feature>
<feature type="transmembrane region" description="Helical" evidence="7">
    <location>
        <begin position="53"/>
        <end position="78"/>
    </location>
</feature>
<keyword evidence="3" id="KW-1003">Cell membrane</keyword>
<dbReference type="PIRSF" id="PIRSF006324">
    <property type="entry name" value="LeuE"/>
    <property type="match status" value="1"/>
</dbReference>
<evidence type="ECO:0000256" key="1">
    <source>
        <dbReference type="ARBA" id="ARBA00004651"/>
    </source>
</evidence>
<comment type="subcellular location">
    <subcellularLocation>
        <location evidence="1">Cell membrane</location>
        <topology evidence="1">Multi-pass membrane protein</topology>
    </subcellularLocation>
</comment>
<protein>
    <recommendedName>
        <fullName evidence="10">Leucine efflux protein</fullName>
    </recommendedName>
</protein>
<evidence type="ECO:0000256" key="2">
    <source>
        <dbReference type="ARBA" id="ARBA00007928"/>
    </source>
</evidence>
<dbReference type="PANTHER" id="PTHR30086">
    <property type="entry name" value="ARGININE EXPORTER PROTEIN ARGO"/>
    <property type="match status" value="1"/>
</dbReference>
<evidence type="ECO:0000313" key="8">
    <source>
        <dbReference type="EMBL" id="ESJ96514.1"/>
    </source>
</evidence>
<dbReference type="Proteomes" id="UP000018465">
    <property type="component" value="Unassembled WGS sequence"/>
</dbReference>
<feature type="transmembrane region" description="Helical" evidence="7">
    <location>
        <begin position="207"/>
        <end position="227"/>
    </location>
</feature>
<evidence type="ECO:0000313" key="9">
    <source>
        <dbReference type="Proteomes" id="UP000018465"/>
    </source>
</evidence>
<evidence type="ECO:0000256" key="6">
    <source>
        <dbReference type="ARBA" id="ARBA00023136"/>
    </source>
</evidence>
<accession>A0ABN0Q107</accession>